<reference evidence="6" key="1">
    <citation type="submission" date="2017-10" db="EMBL/GenBank/DDBJ databases">
        <authorList>
            <person name="Gaisin V.A."/>
            <person name="Rysina M.S."/>
            <person name="Grouzdev D.S."/>
        </authorList>
    </citation>
    <scope>NUCLEOTIDE SEQUENCE [LARGE SCALE GENOMIC DNA]</scope>
    <source>
        <strain evidence="6">V1</strain>
    </source>
</reference>
<keyword evidence="6" id="KW-1185">Reference proteome</keyword>
<dbReference type="SUPFAM" id="SSF101852">
    <property type="entry name" value="Bacterial fluorinating enzyme, C-terminal domain"/>
    <property type="match status" value="1"/>
</dbReference>
<dbReference type="Gene3D" id="2.40.30.90">
    <property type="entry name" value="Bacterial fluorinating enzyme like"/>
    <property type="match status" value="1"/>
</dbReference>
<gene>
    <name evidence="5" type="ORF">CR164_02475</name>
</gene>
<comment type="similarity">
    <text evidence="2">Belongs to the SAM hydrolase / SAM-dependent halogenase family.</text>
</comment>
<evidence type="ECO:0000313" key="6">
    <source>
        <dbReference type="Proteomes" id="UP000246278"/>
    </source>
</evidence>
<feature type="domain" description="S-adenosyl-l-methionine hydroxide adenosyltransferase C-terminal" evidence="4">
    <location>
        <begin position="180"/>
        <end position="264"/>
    </location>
</feature>
<dbReference type="OrthoDB" id="9792195at2"/>
<dbReference type="Pfam" id="PF01887">
    <property type="entry name" value="SAM_HAT_N"/>
    <property type="match status" value="1"/>
</dbReference>
<dbReference type="AlphaFoldDB" id="A0A317TA01"/>
<dbReference type="PANTHER" id="PTHR35092:SF1">
    <property type="entry name" value="CHLORINASE MJ1651"/>
    <property type="match status" value="1"/>
</dbReference>
<dbReference type="Gene3D" id="3.40.50.10790">
    <property type="entry name" value="S-adenosyl-l-methionine hydroxide adenosyltransferase, N-terminal"/>
    <property type="match status" value="1"/>
</dbReference>
<accession>A0A317TA01</accession>
<feature type="domain" description="S-adenosyl-l-methionine hydroxide adenosyltransferase N-terminal" evidence="3">
    <location>
        <begin position="8"/>
        <end position="153"/>
    </location>
</feature>
<name>A0A317TA01_9CHLB</name>
<keyword evidence="1" id="KW-0949">S-adenosyl-L-methionine</keyword>
<comment type="caution">
    <text evidence="5">The sequence shown here is derived from an EMBL/GenBank/DDBJ whole genome shotgun (WGS) entry which is preliminary data.</text>
</comment>
<dbReference type="RefSeq" id="WP_110022353.1">
    <property type="nucleotide sequence ID" value="NZ_PDNZ01000002.1"/>
</dbReference>
<dbReference type="InterPro" id="IPR046470">
    <property type="entry name" value="SAM_HAT_C"/>
</dbReference>
<dbReference type="PANTHER" id="PTHR35092">
    <property type="entry name" value="CHLORINASE MJ1651"/>
    <property type="match status" value="1"/>
</dbReference>
<organism evidence="5 6">
    <name type="scientific">Prosthecochloris marina</name>
    <dbReference type="NCBI Taxonomy" id="2017681"/>
    <lineage>
        <taxon>Bacteria</taxon>
        <taxon>Pseudomonadati</taxon>
        <taxon>Chlorobiota</taxon>
        <taxon>Chlorobiia</taxon>
        <taxon>Chlorobiales</taxon>
        <taxon>Chlorobiaceae</taxon>
        <taxon>Prosthecochloris</taxon>
    </lineage>
</organism>
<dbReference type="EMBL" id="PDNZ01000002">
    <property type="protein sequence ID" value="PWW82637.1"/>
    <property type="molecule type" value="Genomic_DNA"/>
</dbReference>
<protein>
    <recommendedName>
        <fullName evidence="7">SAM-dependent chlorinase/fluorinase</fullName>
    </recommendedName>
</protein>
<evidence type="ECO:0000256" key="2">
    <source>
        <dbReference type="ARBA" id="ARBA00024035"/>
    </source>
</evidence>
<dbReference type="InterPro" id="IPR002747">
    <property type="entry name" value="SAM_OH_AdoTrfase"/>
</dbReference>
<proteinExistence type="inferred from homology"/>
<dbReference type="PIRSF" id="PIRSF006779">
    <property type="entry name" value="UCP006779"/>
    <property type="match status" value="1"/>
</dbReference>
<dbReference type="Pfam" id="PF20257">
    <property type="entry name" value="SAM_HAT_C"/>
    <property type="match status" value="1"/>
</dbReference>
<dbReference type="Proteomes" id="UP000246278">
    <property type="component" value="Unassembled WGS sequence"/>
</dbReference>
<evidence type="ECO:0000313" key="5">
    <source>
        <dbReference type="EMBL" id="PWW82637.1"/>
    </source>
</evidence>
<dbReference type="InterPro" id="IPR023227">
    <property type="entry name" value="SAM_OH_AdoTrfase_C_sf"/>
</dbReference>
<dbReference type="InterPro" id="IPR046469">
    <property type="entry name" value="SAM_HAT_N"/>
</dbReference>
<evidence type="ECO:0008006" key="7">
    <source>
        <dbReference type="Google" id="ProtNLM"/>
    </source>
</evidence>
<evidence type="ECO:0000256" key="1">
    <source>
        <dbReference type="ARBA" id="ARBA00022691"/>
    </source>
</evidence>
<dbReference type="InterPro" id="IPR023228">
    <property type="entry name" value="SAM_OH_AdoTrfase_N_sf"/>
</dbReference>
<evidence type="ECO:0000259" key="4">
    <source>
        <dbReference type="Pfam" id="PF20257"/>
    </source>
</evidence>
<sequence length="274" mass="29296">MQQPNPLIVLMTDFGLQDHYVGVMKGVIAGISPLARIIDLTHGIAPQNILQGSLQLGLSAPYFPDGTVFVAVVDPGVGTSRNAITLVTEKQVFVAPDNGLLSSVMNMHRIDACYAITNPSCMLAVQSTTFHGRDVFAPAAAHLSNGIDPATLGNSVNPEHCVRIPLPENSTPDGGLSWQGKILYADIYGNLITSFTDDLLRKKGKKAAGIYVKNGNFLPLRRTYGEVAEGEPLVYRGSSGFLEIAVRNANASQSLGLKPGDNIELKLKPENTQT</sequence>
<evidence type="ECO:0000259" key="3">
    <source>
        <dbReference type="Pfam" id="PF01887"/>
    </source>
</evidence>
<dbReference type="SUPFAM" id="SSF102522">
    <property type="entry name" value="Bacterial fluorinating enzyme, N-terminal domain"/>
    <property type="match status" value="1"/>
</dbReference>